<dbReference type="InterPro" id="IPR051681">
    <property type="entry name" value="Ser/Thr_Kinases-Pseudokinases"/>
</dbReference>
<dbReference type="InterPro" id="IPR011009">
    <property type="entry name" value="Kinase-like_dom_sf"/>
</dbReference>
<proteinExistence type="inferred from homology"/>
<dbReference type="GO" id="GO:0004674">
    <property type="term" value="F:protein serine/threonine kinase activity"/>
    <property type="evidence" value="ECO:0007669"/>
    <property type="project" value="TreeGrafter"/>
</dbReference>
<dbReference type="PANTHER" id="PTHR44329">
    <property type="entry name" value="SERINE/THREONINE-PROTEIN KINASE TNNI3K-RELATED"/>
    <property type="match status" value="1"/>
</dbReference>
<dbReference type="PRINTS" id="PR00449">
    <property type="entry name" value="RASTRNSFRMNG"/>
</dbReference>
<dbReference type="PROSITE" id="PS50088">
    <property type="entry name" value="ANK_REPEAT"/>
    <property type="match status" value="1"/>
</dbReference>
<evidence type="ECO:0000313" key="5">
    <source>
        <dbReference type="Proteomes" id="UP000794436"/>
    </source>
</evidence>
<evidence type="ECO:0000256" key="2">
    <source>
        <dbReference type="PROSITE-ProRule" id="PRU00023"/>
    </source>
</evidence>
<dbReference type="PROSITE" id="PS50011">
    <property type="entry name" value="PROTEIN_KINASE_DOM"/>
    <property type="match status" value="1"/>
</dbReference>
<comment type="caution">
    <text evidence="4">The sequence shown here is derived from an EMBL/GenBank/DDBJ whole genome shotgun (WGS) entry which is preliminary data.</text>
</comment>
<dbReference type="PANTHER" id="PTHR44329:SF214">
    <property type="entry name" value="PROTEIN KINASE DOMAIN-CONTAINING PROTEIN"/>
    <property type="match status" value="1"/>
</dbReference>
<comment type="similarity">
    <text evidence="1">Belongs to the protein kinase superfamily. TKL Ser/Thr protein kinase family. ROCO subfamily.</text>
</comment>
<evidence type="ECO:0000259" key="3">
    <source>
        <dbReference type="PROSITE" id="PS50011"/>
    </source>
</evidence>
<dbReference type="InterPro" id="IPR027417">
    <property type="entry name" value="P-loop_NTPase"/>
</dbReference>
<dbReference type="SUPFAM" id="SSF56112">
    <property type="entry name" value="Protein kinase-like (PK-like)"/>
    <property type="match status" value="1"/>
</dbReference>
<feature type="repeat" description="ANK" evidence="2">
    <location>
        <begin position="44"/>
        <end position="76"/>
    </location>
</feature>
<organism evidence="4 5">
    <name type="scientific">Pythium oligandrum</name>
    <name type="common">Mycoparasitic fungus</name>
    <dbReference type="NCBI Taxonomy" id="41045"/>
    <lineage>
        <taxon>Eukaryota</taxon>
        <taxon>Sar</taxon>
        <taxon>Stramenopiles</taxon>
        <taxon>Oomycota</taxon>
        <taxon>Peronosporomycetes</taxon>
        <taxon>Pythiales</taxon>
        <taxon>Pythiaceae</taxon>
        <taxon>Pythium</taxon>
    </lineage>
</organism>
<sequence length="1041" mass="117470">MLMLTKLFGLSDGEKFRKAAERGNISRVKTLLDEGIDVDAIDKNGDTALHRASPYGHADVVRELLGRGVNPSRQNENGDAPLAMCLQLKGLQRLSYSKSDLLWNSLETVHALMSCGVARAATWETVSNCCVFKNGLKAVETYLAEFDASDKNDLIWRRKVCVVGSSKSGKTSLIRSITSMAPTLEKEDDRTIGVDLFRLDFTEDVNTIEQRSHAVTFWDFAGQDEYHVAHTLSYSRRTLYLLCVDVEEFDQVVRQAHACEDYDEAESLVSHFVQDRVWCWFRSIFARQPDAEFALIATKTDALGSDANSRLKYLEGELIKVVKELKKTHSSEIQREIKALHELSVEGNEESSSILRINSLQHLQYQLEGCVPNSWIGLNVNEPSSVQHARTSITDVVKQSDRSFLMPDTYSRVLHVVEALREEAGNATTKDRIRQSFLPLPDLVEQLMDAVQDLTEDEAVTILETLHDLGDVLWYARDGHHMLGNTIILDAELLIDFIRQIVCHDPAKISGANSSGDDQTNPLIQAMNQHGTVSNELLRYKFSWWKRLAYPDQLLQFKQLLQHFNLAYPAGGDVMQAGSDLIVPAYWRFREKQIDLDLLEPLSINDNDLSQTRHFLWVYDLGNISADVVTIVFEQLVVRSYFVFSKRVIYDHCVESVQEGRLTIRIACGMVGQMGPVIRLEVLGKEQYDPSGWLRDVHEAIEAVLKMFPGILVTRKAVSGHRCCNLDDCIPKWRALSDNQREAHLHEHSWLPNGVIEWFRRTDGGVRSWYISPESIEKRDGPAFAVGGFGKAYLDKWQHTDVVEKEISELEMRRFLGEVTLWCELRHPNVVQFLGANDQKEPYFIVSAYATKGDLMSILANEKKNGRDVMWQKLYEAAAGLSHLHRRGIVHGDLKGDNILVNESGTAMLVDFGLSFNESGSHLVATELKDSLGAMAWRAPEFVNPTKVRPTHKSDVYSLGMCIIEAVTGEKPWGKCVDNHEIRECLLNGEVKVAKPEAMTDAQWELVKQMISPLPTDRPDLNNHLQTGRICNGGGVPIRLA</sequence>
<reference evidence="4" key="1">
    <citation type="submission" date="2019-03" db="EMBL/GenBank/DDBJ databases">
        <title>Long read genome sequence of the mycoparasitic Pythium oligandrum ATCC 38472 isolated from sugarbeet rhizosphere.</title>
        <authorList>
            <person name="Gaulin E."/>
        </authorList>
    </citation>
    <scope>NUCLEOTIDE SEQUENCE</scope>
    <source>
        <strain evidence="4">ATCC 38472_TT</strain>
    </source>
</reference>
<dbReference type="SUPFAM" id="SSF48403">
    <property type="entry name" value="Ankyrin repeat"/>
    <property type="match status" value="1"/>
</dbReference>
<keyword evidence="2" id="KW-0040">ANK repeat</keyword>
<dbReference type="AlphaFoldDB" id="A0A8K1FS67"/>
<gene>
    <name evidence="4" type="ORF">Poli38472_001878</name>
</gene>
<evidence type="ECO:0000256" key="1">
    <source>
        <dbReference type="ARBA" id="ARBA00008171"/>
    </source>
</evidence>
<feature type="domain" description="Protein kinase" evidence="3">
    <location>
        <begin position="778"/>
        <end position="1030"/>
    </location>
</feature>
<dbReference type="OrthoDB" id="44077at2759"/>
<dbReference type="EMBL" id="SPLM01000001">
    <property type="protein sequence ID" value="TMW69722.1"/>
    <property type="molecule type" value="Genomic_DNA"/>
</dbReference>
<dbReference type="SMART" id="SM00220">
    <property type="entry name" value="S_TKc"/>
    <property type="match status" value="1"/>
</dbReference>
<protein>
    <recommendedName>
        <fullName evidence="3">Protein kinase domain-containing protein</fullName>
    </recommendedName>
</protein>
<dbReference type="Proteomes" id="UP000794436">
    <property type="component" value="Unassembled WGS sequence"/>
</dbReference>
<dbReference type="Pfam" id="PF12796">
    <property type="entry name" value="Ank_2"/>
    <property type="match status" value="1"/>
</dbReference>
<dbReference type="Gene3D" id="1.25.40.20">
    <property type="entry name" value="Ankyrin repeat-containing domain"/>
    <property type="match status" value="1"/>
</dbReference>
<name>A0A8K1FS67_PYTOL</name>
<dbReference type="InterPro" id="IPR008271">
    <property type="entry name" value="Ser/Thr_kinase_AS"/>
</dbReference>
<dbReference type="InterPro" id="IPR002110">
    <property type="entry name" value="Ankyrin_rpt"/>
</dbReference>
<dbReference type="InterPro" id="IPR000719">
    <property type="entry name" value="Prot_kinase_dom"/>
</dbReference>
<dbReference type="SUPFAM" id="SSF52540">
    <property type="entry name" value="P-loop containing nucleoside triphosphate hydrolases"/>
    <property type="match status" value="1"/>
</dbReference>
<dbReference type="Gene3D" id="3.40.50.300">
    <property type="entry name" value="P-loop containing nucleotide triphosphate hydrolases"/>
    <property type="match status" value="1"/>
</dbReference>
<dbReference type="PROSITE" id="PS00108">
    <property type="entry name" value="PROTEIN_KINASE_ST"/>
    <property type="match status" value="1"/>
</dbReference>
<dbReference type="Pfam" id="PF08477">
    <property type="entry name" value="Roc"/>
    <property type="match status" value="1"/>
</dbReference>
<evidence type="ECO:0000313" key="4">
    <source>
        <dbReference type="EMBL" id="TMW69722.1"/>
    </source>
</evidence>
<dbReference type="GO" id="GO:0005524">
    <property type="term" value="F:ATP binding"/>
    <property type="evidence" value="ECO:0007669"/>
    <property type="project" value="InterPro"/>
</dbReference>
<dbReference type="Pfam" id="PF07714">
    <property type="entry name" value="PK_Tyr_Ser-Thr"/>
    <property type="match status" value="1"/>
</dbReference>
<dbReference type="InterPro" id="IPR036770">
    <property type="entry name" value="Ankyrin_rpt-contain_sf"/>
</dbReference>
<keyword evidence="5" id="KW-1185">Reference proteome</keyword>
<dbReference type="SMART" id="SM00248">
    <property type="entry name" value="ANK"/>
    <property type="match status" value="2"/>
</dbReference>
<dbReference type="Gene3D" id="1.10.510.10">
    <property type="entry name" value="Transferase(Phosphotransferase) domain 1"/>
    <property type="match status" value="1"/>
</dbReference>
<dbReference type="PROSITE" id="PS50297">
    <property type="entry name" value="ANK_REP_REGION"/>
    <property type="match status" value="1"/>
</dbReference>
<dbReference type="InterPro" id="IPR001245">
    <property type="entry name" value="Ser-Thr/Tyr_kinase_cat_dom"/>
</dbReference>
<accession>A0A8K1FS67</accession>